<dbReference type="AlphaFoldDB" id="A0A7Y0HQM8"/>
<name>A0A7Y0HQM8_9BIFI</name>
<protein>
    <recommendedName>
        <fullName evidence="2">SGNH hydrolase-type esterase domain-containing protein</fullName>
    </recommendedName>
</protein>
<organism evidence="3 4">
    <name type="scientific">Bifidobacterium oedipodis</name>
    <dbReference type="NCBI Taxonomy" id="2675322"/>
    <lineage>
        <taxon>Bacteria</taxon>
        <taxon>Bacillati</taxon>
        <taxon>Actinomycetota</taxon>
        <taxon>Actinomycetes</taxon>
        <taxon>Bifidobacteriales</taxon>
        <taxon>Bifidobacteriaceae</taxon>
        <taxon>Bifidobacterium</taxon>
    </lineage>
</organism>
<comment type="caution">
    <text evidence="3">The sequence shown here is derived from an EMBL/GenBank/DDBJ whole genome shotgun (WGS) entry which is preliminary data.</text>
</comment>
<feature type="region of interest" description="Disordered" evidence="1">
    <location>
        <begin position="198"/>
        <end position="222"/>
    </location>
</feature>
<dbReference type="RefSeq" id="WP_169171130.1">
    <property type="nucleotide sequence ID" value="NZ_JAAIII010000001.1"/>
</dbReference>
<dbReference type="Pfam" id="PF13472">
    <property type="entry name" value="Lipase_GDSL_2"/>
    <property type="match status" value="1"/>
</dbReference>
<dbReference type="InterPro" id="IPR013830">
    <property type="entry name" value="SGNH_hydro"/>
</dbReference>
<reference evidence="3 4" key="1">
    <citation type="submission" date="2020-02" db="EMBL/GenBank/DDBJ databases">
        <title>Characterization of phylogenetic diversity of novel bifidobacterial species isolated in Czech ZOOs.</title>
        <authorList>
            <person name="Lugli G.A."/>
            <person name="Vera N.B."/>
            <person name="Ventura M."/>
        </authorList>
    </citation>
    <scope>NUCLEOTIDE SEQUENCE [LARGE SCALE GENOMIC DNA]</scope>
    <source>
        <strain evidence="3 4">DSM 109957</strain>
    </source>
</reference>
<gene>
    <name evidence="3" type="ORF">G1C95_0260</name>
</gene>
<feature type="domain" description="SGNH hydrolase-type esterase" evidence="2">
    <location>
        <begin position="8"/>
        <end position="182"/>
    </location>
</feature>
<keyword evidence="4" id="KW-1185">Reference proteome</keyword>
<evidence type="ECO:0000313" key="3">
    <source>
        <dbReference type="EMBL" id="NMM93075.1"/>
    </source>
</evidence>
<sequence>MFETIIYAFGDSIVNGHVYPQQGSVERVAAAIGGCRVIKMARNGATICSTPLHSADLGGQILKQTEEVPADSPAPDVIVFDGLTNDVHQGFLRDHPGELTAPGEFDPSRFAPDTYAGCFESTIAEFRRCWPNAAIVYLAVHKNGAQSFDDQMHARRLALGACEKWGVVVADVWADSDLDTRRDEDRVKYSFDALGNDGLPGTPETITYDHPDRQPSGTHPNFPAIDRFYTPVVARVLTSMMHVGR</sequence>
<dbReference type="InterPro" id="IPR036514">
    <property type="entry name" value="SGNH_hydro_sf"/>
</dbReference>
<dbReference type="SUPFAM" id="SSF52266">
    <property type="entry name" value="SGNH hydrolase"/>
    <property type="match status" value="1"/>
</dbReference>
<evidence type="ECO:0000259" key="2">
    <source>
        <dbReference type="Pfam" id="PF13472"/>
    </source>
</evidence>
<dbReference type="EMBL" id="JAAIII010000001">
    <property type="protein sequence ID" value="NMM93075.1"/>
    <property type="molecule type" value="Genomic_DNA"/>
</dbReference>
<dbReference type="Proteomes" id="UP000532194">
    <property type="component" value="Unassembled WGS sequence"/>
</dbReference>
<evidence type="ECO:0000313" key="4">
    <source>
        <dbReference type="Proteomes" id="UP000532194"/>
    </source>
</evidence>
<proteinExistence type="predicted"/>
<dbReference type="Gene3D" id="3.40.50.1110">
    <property type="entry name" value="SGNH hydrolase"/>
    <property type="match status" value="1"/>
</dbReference>
<accession>A0A7Y0HQM8</accession>
<evidence type="ECO:0000256" key="1">
    <source>
        <dbReference type="SAM" id="MobiDB-lite"/>
    </source>
</evidence>